<evidence type="ECO:0000256" key="4">
    <source>
        <dbReference type="ARBA" id="ARBA00023125"/>
    </source>
</evidence>
<evidence type="ECO:0000256" key="2">
    <source>
        <dbReference type="ARBA" id="ARBA00022473"/>
    </source>
</evidence>
<dbReference type="InterPro" id="IPR017970">
    <property type="entry name" value="Homeobox_CS"/>
</dbReference>
<name>A0AAV5UIQ6_9BILA</name>
<keyword evidence="5 9" id="KW-0371">Homeobox</keyword>
<evidence type="ECO:0000256" key="6">
    <source>
        <dbReference type="ARBA" id="ARBA00023163"/>
    </source>
</evidence>
<feature type="compositionally biased region" description="Basic and acidic residues" evidence="11">
    <location>
        <begin position="7"/>
        <end position="31"/>
    </location>
</feature>
<keyword evidence="7 9" id="KW-0539">Nucleus</keyword>
<comment type="subcellular location">
    <subcellularLocation>
        <location evidence="1 9 10">Nucleus</location>
    </subcellularLocation>
</comment>
<evidence type="ECO:0000256" key="9">
    <source>
        <dbReference type="PROSITE-ProRule" id="PRU00108"/>
    </source>
</evidence>
<dbReference type="InterPro" id="IPR009057">
    <property type="entry name" value="Homeodomain-like_sf"/>
</dbReference>
<protein>
    <recommendedName>
        <fullName evidence="12">Homeobox domain-containing protein</fullName>
    </recommendedName>
</protein>
<feature type="non-terminal residue" evidence="13">
    <location>
        <position position="182"/>
    </location>
</feature>
<feature type="region of interest" description="Disordered" evidence="11">
    <location>
        <begin position="1"/>
        <end position="38"/>
    </location>
</feature>
<dbReference type="Gene3D" id="1.10.10.60">
    <property type="entry name" value="Homeodomain-like"/>
    <property type="match status" value="1"/>
</dbReference>
<feature type="DNA-binding region" description="Homeobox" evidence="9">
    <location>
        <begin position="34"/>
        <end position="93"/>
    </location>
</feature>
<keyword evidence="4 9" id="KW-0238">DNA-binding</keyword>
<keyword evidence="6" id="KW-0804">Transcription</keyword>
<evidence type="ECO:0000256" key="11">
    <source>
        <dbReference type="SAM" id="MobiDB-lite"/>
    </source>
</evidence>
<keyword evidence="2" id="KW-0217">Developmental protein</keyword>
<evidence type="ECO:0000259" key="12">
    <source>
        <dbReference type="PROSITE" id="PS50071"/>
    </source>
</evidence>
<dbReference type="InterPro" id="IPR000047">
    <property type="entry name" value="HTH_motif"/>
</dbReference>
<dbReference type="FunFam" id="1.10.10.60:FF:000053">
    <property type="entry name" value="H6 family homeobox 2"/>
    <property type="match status" value="1"/>
</dbReference>
<organism evidence="13 14">
    <name type="scientific">Pristionchus entomophagus</name>
    <dbReference type="NCBI Taxonomy" id="358040"/>
    <lineage>
        <taxon>Eukaryota</taxon>
        <taxon>Metazoa</taxon>
        <taxon>Ecdysozoa</taxon>
        <taxon>Nematoda</taxon>
        <taxon>Chromadorea</taxon>
        <taxon>Rhabditida</taxon>
        <taxon>Rhabditina</taxon>
        <taxon>Diplogasteromorpha</taxon>
        <taxon>Diplogasteroidea</taxon>
        <taxon>Neodiplogasteridae</taxon>
        <taxon>Pristionchus</taxon>
    </lineage>
</organism>
<dbReference type="EMBL" id="BTSX01000006">
    <property type="protein sequence ID" value="GMT05799.1"/>
    <property type="molecule type" value="Genomic_DNA"/>
</dbReference>
<feature type="domain" description="Homeobox" evidence="12">
    <location>
        <begin position="32"/>
        <end position="92"/>
    </location>
</feature>
<feature type="non-terminal residue" evidence="13">
    <location>
        <position position="1"/>
    </location>
</feature>
<dbReference type="PANTHER" id="PTHR46110:SF3">
    <property type="entry name" value="HOMEOBOX PROTEIN HMX"/>
    <property type="match status" value="1"/>
</dbReference>
<dbReference type="PRINTS" id="PR00031">
    <property type="entry name" value="HTHREPRESSR"/>
</dbReference>
<dbReference type="GO" id="GO:0005634">
    <property type="term" value="C:nucleus"/>
    <property type="evidence" value="ECO:0007669"/>
    <property type="project" value="UniProtKB-SubCell"/>
</dbReference>
<dbReference type="AlphaFoldDB" id="A0AAV5UIQ6"/>
<proteinExistence type="inferred from homology"/>
<dbReference type="SMART" id="SM00389">
    <property type="entry name" value="HOX"/>
    <property type="match status" value="1"/>
</dbReference>
<dbReference type="GO" id="GO:0000977">
    <property type="term" value="F:RNA polymerase II transcription regulatory region sequence-specific DNA binding"/>
    <property type="evidence" value="ECO:0007669"/>
    <property type="project" value="TreeGrafter"/>
</dbReference>
<comment type="caution">
    <text evidence="13">The sequence shown here is derived from an EMBL/GenBank/DDBJ whole genome shotgun (WGS) entry which is preliminary data.</text>
</comment>
<evidence type="ECO:0000256" key="1">
    <source>
        <dbReference type="ARBA" id="ARBA00004123"/>
    </source>
</evidence>
<gene>
    <name evidence="13" type="ORF">PENTCL1PPCAC_27973</name>
</gene>
<accession>A0AAV5UIQ6</accession>
<dbReference type="Pfam" id="PF00046">
    <property type="entry name" value="Homeodomain"/>
    <property type="match status" value="1"/>
</dbReference>
<dbReference type="PROSITE" id="PS50071">
    <property type="entry name" value="HOMEOBOX_2"/>
    <property type="match status" value="1"/>
</dbReference>
<evidence type="ECO:0000256" key="7">
    <source>
        <dbReference type="ARBA" id="ARBA00023242"/>
    </source>
</evidence>
<dbReference type="GO" id="GO:0000981">
    <property type="term" value="F:DNA-binding transcription factor activity, RNA polymerase II-specific"/>
    <property type="evidence" value="ECO:0007669"/>
    <property type="project" value="InterPro"/>
</dbReference>
<dbReference type="SUPFAM" id="SSF46689">
    <property type="entry name" value="Homeodomain-like"/>
    <property type="match status" value="1"/>
</dbReference>
<evidence type="ECO:0000313" key="13">
    <source>
        <dbReference type="EMBL" id="GMT05799.1"/>
    </source>
</evidence>
<dbReference type="InterPro" id="IPR051300">
    <property type="entry name" value="HMX_Homeobox_TF"/>
</dbReference>
<keyword evidence="3" id="KW-0805">Transcription regulation</keyword>
<dbReference type="InterPro" id="IPR001356">
    <property type="entry name" value="HD"/>
</dbReference>
<reference evidence="13" key="1">
    <citation type="submission" date="2023-10" db="EMBL/GenBank/DDBJ databases">
        <title>Genome assembly of Pristionchus species.</title>
        <authorList>
            <person name="Yoshida K."/>
            <person name="Sommer R.J."/>
        </authorList>
    </citation>
    <scope>NUCLEOTIDE SEQUENCE</scope>
    <source>
        <strain evidence="13">RS0144</strain>
    </source>
</reference>
<dbReference type="Proteomes" id="UP001432027">
    <property type="component" value="Unassembled WGS sequence"/>
</dbReference>
<evidence type="ECO:0000256" key="5">
    <source>
        <dbReference type="ARBA" id="ARBA00023155"/>
    </source>
</evidence>
<evidence type="ECO:0000256" key="10">
    <source>
        <dbReference type="RuleBase" id="RU000682"/>
    </source>
</evidence>
<comment type="similarity">
    <text evidence="8">Belongs to the HMX homeobox family.</text>
</comment>
<dbReference type="PROSITE" id="PS00027">
    <property type="entry name" value="HOMEOBOX_1"/>
    <property type="match status" value="1"/>
</dbReference>
<evidence type="ECO:0000313" key="14">
    <source>
        <dbReference type="Proteomes" id="UP001432027"/>
    </source>
</evidence>
<evidence type="ECO:0000256" key="8">
    <source>
        <dbReference type="ARBA" id="ARBA00038165"/>
    </source>
</evidence>
<keyword evidence="14" id="KW-1185">Reference proteome</keyword>
<dbReference type="CDD" id="cd00086">
    <property type="entry name" value="homeodomain"/>
    <property type="match status" value="1"/>
</dbReference>
<dbReference type="InterPro" id="IPR020479">
    <property type="entry name" value="HD_metazoa"/>
</dbReference>
<evidence type="ECO:0000256" key="3">
    <source>
        <dbReference type="ARBA" id="ARBA00023015"/>
    </source>
</evidence>
<dbReference type="PANTHER" id="PTHR46110">
    <property type="entry name" value="HOMEOBOX PROTEIN HMX"/>
    <property type="match status" value="1"/>
</dbReference>
<dbReference type="PRINTS" id="PR00024">
    <property type="entry name" value="HOMEOBOX"/>
</dbReference>
<sequence length="182" mass="20001">QGTASRRSAESTSHGDSENDLDNSHGHDHNDNKKKKTRTVFSRYQVGQLEHMFDLKRYLSSNERAALAQKLSLTETQVKIWFQNRRNKFKRQATVEESASMHLQRSSIFGPTAASVAAMMNAAAGQALDARLQPTVSLPHTATGALPLPPMGFMGHANFDPATARLFLGQLNAVMQQGKPIA</sequence>